<dbReference type="InterPro" id="IPR029071">
    <property type="entry name" value="Ubiquitin-like_domsf"/>
</dbReference>
<feature type="domain" description="Ubiquitin-like" evidence="1">
    <location>
        <begin position="138"/>
        <end position="201"/>
    </location>
</feature>
<dbReference type="Proteomes" id="UP001432322">
    <property type="component" value="Unassembled WGS sequence"/>
</dbReference>
<dbReference type="InterPro" id="IPR000626">
    <property type="entry name" value="Ubiquitin-like_dom"/>
</dbReference>
<accession>A0AAV5UZS2</accession>
<dbReference type="AlphaFoldDB" id="A0AAV5UZS2"/>
<dbReference type="Gene3D" id="3.10.20.90">
    <property type="entry name" value="Phosphatidylinositol 3-kinase Catalytic Subunit, Chain A, domain 1"/>
    <property type="match status" value="1"/>
</dbReference>
<organism evidence="2 3">
    <name type="scientific">Pristionchus fissidentatus</name>
    <dbReference type="NCBI Taxonomy" id="1538716"/>
    <lineage>
        <taxon>Eukaryota</taxon>
        <taxon>Metazoa</taxon>
        <taxon>Ecdysozoa</taxon>
        <taxon>Nematoda</taxon>
        <taxon>Chromadorea</taxon>
        <taxon>Rhabditida</taxon>
        <taxon>Rhabditina</taxon>
        <taxon>Diplogasteromorpha</taxon>
        <taxon>Diplogasteroidea</taxon>
        <taxon>Neodiplogasteridae</taxon>
        <taxon>Pristionchus</taxon>
    </lineage>
</organism>
<dbReference type="Pfam" id="PF00240">
    <property type="entry name" value="ubiquitin"/>
    <property type="match status" value="1"/>
</dbReference>
<reference evidence="2" key="1">
    <citation type="submission" date="2023-10" db="EMBL/GenBank/DDBJ databases">
        <title>Genome assembly of Pristionchus species.</title>
        <authorList>
            <person name="Yoshida K."/>
            <person name="Sommer R.J."/>
        </authorList>
    </citation>
    <scope>NUCLEOTIDE SEQUENCE</scope>
    <source>
        <strain evidence="2">RS5133</strain>
    </source>
</reference>
<protein>
    <recommendedName>
        <fullName evidence="1">Ubiquitin-like domain-containing protein</fullName>
    </recommendedName>
</protein>
<feature type="non-terminal residue" evidence="2">
    <location>
        <position position="1"/>
    </location>
</feature>
<evidence type="ECO:0000313" key="2">
    <source>
        <dbReference type="EMBL" id="GMT12781.1"/>
    </source>
</evidence>
<proteinExistence type="predicted"/>
<dbReference type="PROSITE" id="PS50053">
    <property type="entry name" value="UBIQUITIN_2"/>
    <property type="match status" value="1"/>
</dbReference>
<comment type="caution">
    <text evidence="2">The sequence shown here is derived from an EMBL/GenBank/DDBJ whole genome shotgun (WGS) entry which is preliminary data.</text>
</comment>
<feature type="non-terminal residue" evidence="2">
    <location>
        <position position="201"/>
    </location>
</feature>
<dbReference type="SUPFAM" id="SSF54236">
    <property type="entry name" value="Ubiquitin-like"/>
    <property type="match status" value="1"/>
</dbReference>
<keyword evidence="3" id="KW-1185">Reference proteome</keyword>
<dbReference type="CDD" id="cd17039">
    <property type="entry name" value="Ubl_ubiquitin_like"/>
    <property type="match status" value="1"/>
</dbReference>
<evidence type="ECO:0000313" key="3">
    <source>
        <dbReference type="Proteomes" id="UP001432322"/>
    </source>
</evidence>
<name>A0AAV5UZS2_9BILA</name>
<sequence>SSTLRRKFTTFRNVSIGINIRSFVHFSRIASGIYSKKALIITELFDDLVELGADRIYDLYISSLKHDMGDITPEYRLNRLEILLTHYHNQSRLDRTLFFAETATCKRNELGNILSISPFLSEEIRREAESEIQRETTFTIRILCMEGTYTDYELDRGAYTTIGLLKRAIEDRQNILMSRQNLFYGETPLVDERMIGDYNIS</sequence>
<evidence type="ECO:0000259" key="1">
    <source>
        <dbReference type="PROSITE" id="PS50053"/>
    </source>
</evidence>
<dbReference type="EMBL" id="BTSY01000002">
    <property type="protein sequence ID" value="GMT12781.1"/>
    <property type="molecule type" value="Genomic_DNA"/>
</dbReference>
<gene>
    <name evidence="2" type="ORF">PFISCL1PPCAC_4078</name>
</gene>